<organism evidence="1 2">
    <name type="scientific">Zophobas morio</name>
    <dbReference type="NCBI Taxonomy" id="2755281"/>
    <lineage>
        <taxon>Eukaryota</taxon>
        <taxon>Metazoa</taxon>
        <taxon>Ecdysozoa</taxon>
        <taxon>Arthropoda</taxon>
        <taxon>Hexapoda</taxon>
        <taxon>Insecta</taxon>
        <taxon>Pterygota</taxon>
        <taxon>Neoptera</taxon>
        <taxon>Endopterygota</taxon>
        <taxon>Coleoptera</taxon>
        <taxon>Polyphaga</taxon>
        <taxon>Cucujiformia</taxon>
        <taxon>Tenebrionidae</taxon>
        <taxon>Zophobas</taxon>
    </lineage>
</organism>
<reference evidence="1" key="1">
    <citation type="journal article" date="2023" name="G3 (Bethesda)">
        <title>Whole genome assemblies of Zophobas morio and Tenebrio molitor.</title>
        <authorList>
            <person name="Kaur S."/>
            <person name="Stinson S.A."/>
            <person name="diCenzo G.C."/>
        </authorList>
    </citation>
    <scope>NUCLEOTIDE SEQUENCE</scope>
    <source>
        <strain evidence="1">QUZm001</strain>
    </source>
</reference>
<accession>A0AA38MCQ5</accession>
<dbReference type="AlphaFoldDB" id="A0AA38MCQ5"/>
<proteinExistence type="predicted"/>
<evidence type="ECO:0000313" key="2">
    <source>
        <dbReference type="Proteomes" id="UP001168821"/>
    </source>
</evidence>
<evidence type="ECO:0000313" key="1">
    <source>
        <dbReference type="EMBL" id="KAJ3652010.1"/>
    </source>
</evidence>
<keyword evidence="2" id="KW-1185">Reference proteome</keyword>
<protein>
    <submittedName>
        <fullName evidence="1">Uncharacterized protein</fullName>
    </submittedName>
</protein>
<comment type="caution">
    <text evidence="1">The sequence shown here is derived from an EMBL/GenBank/DDBJ whole genome shotgun (WGS) entry which is preliminary data.</text>
</comment>
<dbReference type="Proteomes" id="UP001168821">
    <property type="component" value="Unassembled WGS sequence"/>
</dbReference>
<gene>
    <name evidence="1" type="ORF">Zmor_018011</name>
</gene>
<sequence>MGAHSEGRAAAALPVRAYEVLLLHHFTRVVLRTRMPRLTLLKHVPSAHLPLSGFRFFPFLPLFLPKVRRSENWFETAYYRTNKEKYLATAKSM</sequence>
<name>A0AA38MCQ5_9CUCU</name>
<dbReference type="EMBL" id="JALNTZ010000005">
    <property type="protein sequence ID" value="KAJ3652010.1"/>
    <property type="molecule type" value="Genomic_DNA"/>
</dbReference>